<dbReference type="InterPro" id="IPR050796">
    <property type="entry name" value="SCF_F-box_component"/>
</dbReference>
<dbReference type="Pfam" id="PF07734">
    <property type="entry name" value="FBA_1"/>
    <property type="match status" value="1"/>
</dbReference>
<proteinExistence type="predicted"/>
<dbReference type="AlphaFoldDB" id="A0AAV1C6T7"/>
<dbReference type="Proteomes" id="UP001161247">
    <property type="component" value="Chromosome 1"/>
</dbReference>
<dbReference type="PANTHER" id="PTHR31672:SF13">
    <property type="entry name" value="F-BOX PROTEIN CPR30-LIKE"/>
    <property type="match status" value="1"/>
</dbReference>
<dbReference type="SUPFAM" id="SSF81383">
    <property type="entry name" value="F-box domain"/>
    <property type="match status" value="1"/>
</dbReference>
<gene>
    <name evidence="3" type="ORF">OLC1_LOCUS3267</name>
</gene>
<evidence type="ECO:0000259" key="1">
    <source>
        <dbReference type="Pfam" id="PF00646"/>
    </source>
</evidence>
<dbReference type="InterPro" id="IPR001810">
    <property type="entry name" value="F-box_dom"/>
</dbReference>
<dbReference type="PANTHER" id="PTHR31672">
    <property type="entry name" value="BNACNNG10540D PROTEIN"/>
    <property type="match status" value="1"/>
</dbReference>
<dbReference type="InterPro" id="IPR017451">
    <property type="entry name" value="F-box-assoc_interact_dom"/>
</dbReference>
<organism evidence="3 4">
    <name type="scientific">Oldenlandia corymbosa var. corymbosa</name>
    <dbReference type="NCBI Taxonomy" id="529605"/>
    <lineage>
        <taxon>Eukaryota</taxon>
        <taxon>Viridiplantae</taxon>
        <taxon>Streptophyta</taxon>
        <taxon>Embryophyta</taxon>
        <taxon>Tracheophyta</taxon>
        <taxon>Spermatophyta</taxon>
        <taxon>Magnoliopsida</taxon>
        <taxon>eudicotyledons</taxon>
        <taxon>Gunneridae</taxon>
        <taxon>Pentapetalae</taxon>
        <taxon>asterids</taxon>
        <taxon>lamiids</taxon>
        <taxon>Gentianales</taxon>
        <taxon>Rubiaceae</taxon>
        <taxon>Rubioideae</taxon>
        <taxon>Spermacoceae</taxon>
        <taxon>Hedyotis-Oldenlandia complex</taxon>
        <taxon>Oldenlandia</taxon>
    </lineage>
</organism>
<name>A0AAV1C6T7_OLDCO</name>
<dbReference type="InterPro" id="IPR036047">
    <property type="entry name" value="F-box-like_dom_sf"/>
</dbReference>
<dbReference type="NCBIfam" id="TIGR01640">
    <property type="entry name" value="F_box_assoc_1"/>
    <property type="match status" value="1"/>
</dbReference>
<dbReference type="Gene3D" id="1.20.1280.50">
    <property type="match status" value="1"/>
</dbReference>
<accession>A0AAV1C6T7</accession>
<dbReference type="EMBL" id="OX459118">
    <property type="protein sequence ID" value="CAI9091309.1"/>
    <property type="molecule type" value="Genomic_DNA"/>
</dbReference>
<dbReference type="InterPro" id="IPR006527">
    <property type="entry name" value="F-box-assoc_dom_typ1"/>
</dbReference>
<keyword evidence="4" id="KW-1185">Reference proteome</keyword>
<evidence type="ECO:0000259" key="2">
    <source>
        <dbReference type="Pfam" id="PF07734"/>
    </source>
</evidence>
<feature type="domain" description="F-box associated beta-propeller type 1" evidence="2">
    <location>
        <begin position="84"/>
        <end position="297"/>
    </location>
</feature>
<evidence type="ECO:0000313" key="3">
    <source>
        <dbReference type="EMBL" id="CAI9091309.1"/>
    </source>
</evidence>
<feature type="domain" description="F-box" evidence="1">
    <location>
        <begin position="3"/>
        <end position="40"/>
    </location>
</feature>
<dbReference type="Pfam" id="PF00646">
    <property type="entry name" value="F-box"/>
    <property type="match status" value="1"/>
</dbReference>
<evidence type="ECO:0000313" key="4">
    <source>
        <dbReference type="Proteomes" id="UP001161247"/>
    </source>
</evidence>
<reference evidence="3" key="1">
    <citation type="submission" date="2023-03" db="EMBL/GenBank/DDBJ databases">
        <authorList>
            <person name="Julca I."/>
        </authorList>
    </citation>
    <scope>NUCLEOTIDE SEQUENCE</scope>
</reference>
<sequence length="383" mass="44089">MSISQLPEDLLAEVLVRLPRRLLSRFNCVSKSWKDLISCKYFINRHKNSSHHENSKILLLVDKREYSSFYTVELDSLPGNKLRTAKLKLPHPFKTRVKRISGCCNNFLCLCYSENQIVLSNLISRKYWVLPDAIDPSFPELDQGNYGVSYVYGFGYDDINDDYKVVKVACLVRVTVHLILSHEVQIYSLKSNPWRRLPKFSGRLIYKDGKLVNHALHWMTVDGNILALGLKTESYETIPQPKEVSEELESFKKTRVLGVVENCLCVMYAHKSTSLLHLWIMKDYGVQDSWTKVVVKGFPMCSPYGINPFLQPISYSHIQINQIFFHDMEYVYAYDTKNQTLQKAASFKSTTTYIKSSAYPLMLSSSGDSSTLVEPWSCWSNPI</sequence>
<protein>
    <submittedName>
        <fullName evidence="3">OLC1v1026300C1</fullName>
    </submittedName>
</protein>